<protein>
    <recommendedName>
        <fullName evidence="2">DUF112 domain-containing protein</fullName>
    </recommendedName>
</protein>
<feature type="transmembrane region" description="Helical" evidence="1">
    <location>
        <begin position="102"/>
        <end position="120"/>
    </location>
</feature>
<accession>A0A645C0Q2</accession>
<keyword evidence="1" id="KW-0472">Membrane</keyword>
<dbReference type="PANTHER" id="PTHR35342">
    <property type="entry name" value="TRICARBOXYLIC TRANSPORT PROTEIN"/>
    <property type="match status" value="1"/>
</dbReference>
<evidence type="ECO:0000313" key="3">
    <source>
        <dbReference type="EMBL" id="MPM71386.1"/>
    </source>
</evidence>
<evidence type="ECO:0000259" key="2">
    <source>
        <dbReference type="Pfam" id="PF01970"/>
    </source>
</evidence>
<gene>
    <name evidence="3" type="ORF">SDC9_118351</name>
</gene>
<feature type="transmembrane region" description="Helical" evidence="1">
    <location>
        <begin position="43"/>
        <end position="58"/>
    </location>
</feature>
<proteinExistence type="predicted"/>
<feature type="transmembrane region" description="Helical" evidence="1">
    <location>
        <begin position="65"/>
        <end position="82"/>
    </location>
</feature>
<name>A0A645C0Q2_9ZZZZ</name>
<dbReference type="EMBL" id="VSSQ01024083">
    <property type="protein sequence ID" value="MPM71386.1"/>
    <property type="molecule type" value="Genomic_DNA"/>
</dbReference>
<keyword evidence="1" id="KW-1133">Transmembrane helix</keyword>
<feature type="transmembrane region" description="Helical" evidence="1">
    <location>
        <begin position="21"/>
        <end position="37"/>
    </location>
</feature>
<dbReference type="AlphaFoldDB" id="A0A645C0Q2"/>
<feature type="domain" description="DUF112" evidence="2">
    <location>
        <begin position="1"/>
        <end position="70"/>
    </location>
</feature>
<evidence type="ECO:0000256" key="1">
    <source>
        <dbReference type="SAM" id="Phobius"/>
    </source>
</evidence>
<organism evidence="3">
    <name type="scientific">bioreactor metagenome</name>
    <dbReference type="NCBI Taxonomy" id="1076179"/>
    <lineage>
        <taxon>unclassified sequences</taxon>
        <taxon>metagenomes</taxon>
        <taxon>ecological metagenomes</taxon>
    </lineage>
</organism>
<dbReference type="Pfam" id="PF01970">
    <property type="entry name" value="TctA"/>
    <property type="match status" value="1"/>
</dbReference>
<keyword evidence="1" id="KW-0812">Transmembrane</keyword>
<dbReference type="PANTHER" id="PTHR35342:SF5">
    <property type="entry name" value="TRICARBOXYLIC TRANSPORT PROTEIN"/>
    <property type="match status" value="1"/>
</dbReference>
<sequence>MLVIESIAIKGFVKILSIPKHLLYPLIIVFCVVGVSSVNNRSFDAWSMLFFGILALILEKNKYPLGPLILGFILGSIIELNYRRSIMSFGSFGNTLTDSFRSGTVFLILAVVIPALNMYMNHRAKQKHVKKMEMPTIEEQ</sequence>
<comment type="caution">
    <text evidence="3">The sequence shown here is derived from an EMBL/GenBank/DDBJ whole genome shotgun (WGS) entry which is preliminary data.</text>
</comment>
<dbReference type="InterPro" id="IPR002823">
    <property type="entry name" value="DUF112_TM"/>
</dbReference>
<reference evidence="3" key="1">
    <citation type="submission" date="2019-08" db="EMBL/GenBank/DDBJ databases">
        <authorList>
            <person name="Kucharzyk K."/>
            <person name="Murdoch R.W."/>
            <person name="Higgins S."/>
            <person name="Loffler F."/>
        </authorList>
    </citation>
    <scope>NUCLEOTIDE SEQUENCE</scope>
</reference>